<sequence length="42" mass="4481">MTIAQLSLVILFVGIVLIGLTLFAAHKVAKKKQAKSLSKNAD</sequence>
<accession>J2IBX4</accession>
<reference evidence="2 3" key="1">
    <citation type="journal article" date="2012" name="J. Bacteriol.">
        <title>Genome Sequence of Pectin-Degrading Alishewanella aestuarii Strain B11T, Isolated from Tidal Flat Sediment.</title>
        <authorList>
            <person name="Jung J."/>
            <person name="Choi S."/>
            <person name="Chun J."/>
            <person name="Park W."/>
        </authorList>
    </citation>
    <scope>NUCLEOTIDE SEQUENCE [LARGE SCALE GENOMIC DNA]</scope>
    <source>
        <strain evidence="2 3">B11</strain>
    </source>
</reference>
<organism evidence="2 3">
    <name type="scientific">Alishewanella aestuarii B11</name>
    <dbReference type="NCBI Taxonomy" id="1197174"/>
    <lineage>
        <taxon>Bacteria</taxon>
        <taxon>Pseudomonadati</taxon>
        <taxon>Pseudomonadota</taxon>
        <taxon>Gammaproteobacteria</taxon>
        <taxon>Alteromonadales</taxon>
        <taxon>Alteromonadaceae</taxon>
        <taxon>Alishewanella</taxon>
    </lineage>
</organism>
<feature type="transmembrane region" description="Helical" evidence="1">
    <location>
        <begin position="6"/>
        <end position="25"/>
    </location>
</feature>
<protein>
    <submittedName>
        <fullName evidence="2">Uncharacterized protein</fullName>
    </submittedName>
</protein>
<name>J2IBX4_9ALTE</name>
<keyword evidence="1" id="KW-0472">Membrane</keyword>
<evidence type="ECO:0000313" key="2">
    <source>
        <dbReference type="EMBL" id="EJI84622.1"/>
    </source>
</evidence>
<evidence type="ECO:0000313" key="3">
    <source>
        <dbReference type="Proteomes" id="UP000012043"/>
    </source>
</evidence>
<keyword evidence="3" id="KW-1185">Reference proteome</keyword>
<keyword evidence="1" id="KW-1133">Transmembrane helix</keyword>
<proteinExistence type="predicted"/>
<dbReference type="AlphaFoldDB" id="J2IBX4"/>
<dbReference type="EMBL" id="ALAB01000029">
    <property type="protein sequence ID" value="EJI84622.1"/>
    <property type="molecule type" value="Genomic_DNA"/>
</dbReference>
<keyword evidence="1" id="KW-0812">Transmembrane</keyword>
<evidence type="ECO:0000256" key="1">
    <source>
        <dbReference type="SAM" id="Phobius"/>
    </source>
</evidence>
<gene>
    <name evidence="2" type="ORF">AEST_25550</name>
</gene>
<comment type="caution">
    <text evidence="2">The sequence shown here is derived from an EMBL/GenBank/DDBJ whole genome shotgun (WGS) entry which is preliminary data.</text>
</comment>
<dbReference type="Proteomes" id="UP000012043">
    <property type="component" value="Unassembled WGS sequence"/>
</dbReference>